<dbReference type="PANTHER" id="PTHR18978:SF1">
    <property type="entry name" value="GRIP1-ASSOCIATED PROTEIN 1"/>
    <property type="match status" value="1"/>
</dbReference>
<evidence type="ECO:0000256" key="2">
    <source>
        <dbReference type="SAM" id="MobiDB-lite"/>
    </source>
</evidence>
<keyword evidence="1" id="KW-0175">Coiled coil</keyword>
<organism evidence="3 4">
    <name type="scientific">Cryptotermes secundus</name>
    <dbReference type="NCBI Taxonomy" id="105785"/>
    <lineage>
        <taxon>Eukaryota</taxon>
        <taxon>Metazoa</taxon>
        <taxon>Ecdysozoa</taxon>
        <taxon>Arthropoda</taxon>
        <taxon>Hexapoda</taxon>
        <taxon>Insecta</taxon>
        <taxon>Pterygota</taxon>
        <taxon>Neoptera</taxon>
        <taxon>Polyneoptera</taxon>
        <taxon>Dictyoptera</taxon>
        <taxon>Blattodea</taxon>
        <taxon>Blattoidea</taxon>
        <taxon>Termitoidae</taxon>
        <taxon>Kalotermitidae</taxon>
        <taxon>Cryptotermitinae</taxon>
        <taxon>Cryptotermes</taxon>
    </lineage>
</organism>
<dbReference type="GO" id="GO:0098837">
    <property type="term" value="C:postsynaptic recycling endosome"/>
    <property type="evidence" value="ECO:0007669"/>
    <property type="project" value="TreeGrafter"/>
</dbReference>
<proteinExistence type="predicted"/>
<dbReference type="InterPro" id="IPR026204">
    <property type="entry name" value="GRIPAP1"/>
</dbReference>
<dbReference type="GO" id="GO:0099152">
    <property type="term" value="P:regulation of neurotransmitter receptor transport, endosome to postsynaptic membrane"/>
    <property type="evidence" value="ECO:0007669"/>
    <property type="project" value="TreeGrafter"/>
</dbReference>
<dbReference type="Proteomes" id="UP000235965">
    <property type="component" value="Unassembled WGS sequence"/>
</dbReference>
<dbReference type="GO" id="GO:0098998">
    <property type="term" value="C:extrinsic component of postsynaptic early endosome membrane"/>
    <property type="evidence" value="ECO:0007669"/>
    <property type="project" value="TreeGrafter"/>
</dbReference>
<protein>
    <recommendedName>
        <fullName evidence="5">GRIP1-associated protein 1</fullName>
    </recommendedName>
</protein>
<comment type="caution">
    <text evidence="3">The sequence shown here is derived from an EMBL/GenBank/DDBJ whole genome shotgun (WGS) entry which is preliminary data.</text>
</comment>
<keyword evidence="4" id="KW-1185">Reference proteome</keyword>
<gene>
    <name evidence="3" type="ORF">B7P43_G07299</name>
</gene>
<reference evidence="3 4" key="1">
    <citation type="submission" date="2017-12" db="EMBL/GenBank/DDBJ databases">
        <title>Hemimetabolous genomes reveal molecular basis of termite eusociality.</title>
        <authorList>
            <person name="Harrison M.C."/>
            <person name="Jongepier E."/>
            <person name="Robertson H.M."/>
            <person name="Arning N."/>
            <person name="Bitard-Feildel T."/>
            <person name="Chao H."/>
            <person name="Childers C.P."/>
            <person name="Dinh H."/>
            <person name="Doddapaneni H."/>
            <person name="Dugan S."/>
            <person name="Gowin J."/>
            <person name="Greiner C."/>
            <person name="Han Y."/>
            <person name="Hu H."/>
            <person name="Hughes D.S.T."/>
            <person name="Huylmans A.-K."/>
            <person name="Kemena C."/>
            <person name="Kremer L.P.M."/>
            <person name="Lee S.L."/>
            <person name="Lopez-Ezquerra A."/>
            <person name="Mallet L."/>
            <person name="Monroy-Kuhn J.M."/>
            <person name="Moser A."/>
            <person name="Murali S.C."/>
            <person name="Muzny D.M."/>
            <person name="Otani S."/>
            <person name="Piulachs M.-D."/>
            <person name="Poelchau M."/>
            <person name="Qu J."/>
            <person name="Schaub F."/>
            <person name="Wada-Katsumata A."/>
            <person name="Worley K.C."/>
            <person name="Xie Q."/>
            <person name="Ylla G."/>
            <person name="Poulsen M."/>
            <person name="Gibbs R.A."/>
            <person name="Schal C."/>
            <person name="Richards S."/>
            <person name="Belles X."/>
            <person name="Korb J."/>
            <person name="Bornberg-Bauer E."/>
        </authorList>
    </citation>
    <scope>NUCLEOTIDE SEQUENCE [LARGE SCALE GENOMIC DNA]</scope>
    <source>
        <tissue evidence="3">Whole body</tissue>
    </source>
</reference>
<dbReference type="GO" id="GO:0098887">
    <property type="term" value="P:neurotransmitter receptor transport, endosome to postsynaptic membrane"/>
    <property type="evidence" value="ECO:0007669"/>
    <property type="project" value="TreeGrafter"/>
</dbReference>
<feature type="compositionally biased region" description="Low complexity" evidence="2">
    <location>
        <begin position="439"/>
        <end position="450"/>
    </location>
</feature>
<evidence type="ECO:0008006" key="5">
    <source>
        <dbReference type="Google" id="ProtNLM"/>
    </source>
</evidence>
<evidence type="ECO:0000313" key="4">
    <source>
        <dbReference type="Proteomes" id="UP000235965"/>
    </source>
</evidence>
<feature type="region of interest" description="Disordered" evidence="2">
    <location>
        <begin position="435"/>
        <end position="454"/>
    </location>
</feature>
<dbReference type="EMBL" id="NEVH01013202">
    <property type="protein sequence ID" value="PNF29905.1"/>
    <property type="molecule type" value="Genomic_DNA"/>
</dbReference>
<dbReference type="InParanoid" id="A0A2J7QMU5"/>
<sequence length="514" mass="59365">MLKEQNQRLQVQLNNTQISLHELKERSSQRIQELESHVSLLERKNESTSKEHLMEIQAKVMELEYVLNETKEKLSVVEHQKSQLESHLADTQEKLNQKQNLVSALEEQKNQLSSAVDEVSLVAQKRKNLVDEMSIRIQQKSDDYKHQLSNLTNEFSNREEELKKQIEAFQEEVKKLAPLQSQLDDALVKVKSLETMKELLECRQKEAEDNIKSTQTYYENVMEHLKTEHDKELSQLKCFYENHEKELKEELESVQAEGQKKDEDLNRLEQQLHDAGEEKQLVEKKGIAVMKDLRRQLAAERKRSEKLQERLRDLLNEGTHIKTDVNKSLDPETSSVSSWSLMSGNCEPQESITHENSIVAGSISNFNGNISPPPKDQDLEQETYRLLSKITALQQEKWVLEEKINHLEQGSAAMAEDLMRKTALIEYYCIEGKSGPVATSTSSSSSSSPSNERLSMKKFVEKLKGDEHIHESNRRMQRMLEEMLTKNMHLQTNLEQLSLEVVRLSKGTDSNVCT</sequence>
<accession>A0A2J7QMU5</accession>
<dbReference type="GO" id="GO:0099158">
    <property type="term" value="P:regulation of recycling endosome localization within postsynapse"/>
    <property type="evidence" value="ECO:0007669"/>
    <property type="project" value="TreeGrafter"/>
</dbReference>
<evidence type="ECO:0000313" key="3">
    <source>
        <dbReference type="EMBL" id="PNF29905.1"/>
    </source>
</evidence>
<evidence type="ECO:0000256" key="1">
    <source>
        <dbReference type="SAM" id="Coils"/>
    </source>
</evidence>
<name>A0A2J7QMU5_9NEOP</name>
<dbReference type="AlphaFoldDB" id="A0A2J7QMU5"/>
<dbReference type="GO" id="GO:1905244">
    <property type="term" value="P:regulation of modification of synaptic structure"/>
    <property type="evidence" value="ECO:0007669"/>
    <property type="project" value="TreeGrafter"/>
</dbReference>
<dbReference type="OrthoDB" id="8190543at2759"/>
<feature type="coiled-coil region" evidence="1">
    <location>
        <begin position="6"/>
        <end position="210"/>
    </location>
</feature>
<dbReference type="GO" id="GO:0098978">
    <property type="term" value="C:glutamatergic synapse"/>
    <property type="evidence" value="ECO:0007669"/>
    <property type="project" value="TreeGrafter"/>
</dbReference>
<feature type="coiled-coil region" evidence="1">
    <location>
        <begin position="240"/>
        <end position="317"/>
    </location>
</feature>
<dbReference type="STRING" id="105785.A0A2J7QMU5"/>
<dbReference type="PANTHER" id="PTHR18978">
    <property type="entry name" value="GRIP-1 ASSOCIATED PROTEIN 1"/>
    <property type="match status" value="1"/>
</dbReference>